<comment type="similarity">
    <text evidence="2 12">Belongs to the universal ribosomal protein uL24 family.</text>
</comment>
<keyword evidence="7 12" id="KW-0687">Ribonucleoprotein</keyword>
<dbReference type="InterPro" id="IPR005825">
    <property type="entry name" value="Ribosomal_uL24_CS"/>
</dbReference>
<dbReference type="PROSITE" id="PS01108">
    <property type="entry name" value="RIBOSOMAL_L24"/>
    <property type="match status" value="1"/>
</dbReference>
<dbReference type="Pfam" id="PF12796">
    <property type="entry name" value="Ank_2"/>
    <property type="match status" value="1"/>
</dbReference>
<dbReference type="Gene3D" id="2.30.30.30">
    <property type="match status" value="1"/>
</dbReference>
<dbReference type="GO" id="GO:0044218">
    <property type="term" value="C:other organism cell membrane"/>
    <property type="evidence" value="ECO:0007669"/>
    <property type="project" value="UniProtKB-KW"/>
</dbReference>
<dbReference type="OrthoDB" id="359154at2759"/>
<dbReference type="Pfam" id="PF17136">
    <property type="entry name" value="ribosomal_L24"/>
    <property type="match status" value="1"/>
</dbReference>
<reference evidence="14 15" key="1">
    <citation type="submission" date="2017-03" db="EMBL/GenBank/DDBJ databases">
        <title>Genome Survey of Euroglyphus maynei.</title>
        <authorList>
            <person name="Arlian L.G."/>
            <person name="Morgan M.S."/>
            <person name="Rider S.D."/>
        </authorList>
    </citation>
    <scope>NUCLEOTIDE SEQUENCE [LARGE SCALE GENOMIC DNA]</scope>
    <source>
        <strain evidence="14">Arlian Lab</strain>
        <tissue evidence="14">Whole body</tissue>
    </source>
</reference>
<evidence type="ECO:0000256" key="5">
    <source>
        <dbReference type="ARBA" id="ARBA00022980"/>
    </source>
</evidence>
<keyword evidence="8" id="KW-1053">Target membrane</keyword>
<evidence type="ECO:0000256" key="10">
    <source>
        <dbReference type="ARBA" id="ARBA00035357"/>
    </source>
</evidence>
<dbReference type="SMART" id="SM00739">
    <property type="entry name" value="KOW"/>
    <property type="match status" value="1"/>
</dbReference>
<dbReference type="GO" id="GO:0006412">
    <property type="term" value="P:translation"/>
    <property type="evidence" value="ECO:0007669"/>
    <property type="project" value="InterPro"/>
</dbReference>
<dbReference type="Pfam" id="PF00467">
    <property type="entry name" value="KOW"/>
    <property type="match status" value="1"/>
</dbReference>
<dbReference type="GO" id="GO:0003723">
    <property type="term" value="F:RNA binding"/>
    <property type="evidence" value="ECO:0007669"/>
    <property type="project" value="InterPro"/>
</dbReference>
<evidence type="ECO:0000256" key="11">
    <source>
        <dbReference type="PROSITE-ProRule" id="PRU00023"/>
    </source>
</evidence>
<evidence type="ECO:0000259" key="13">
    <source>
        <dbReference type="SMART" id="SM00739"/>
    </source>
</evidence>
<dbReference type="AlphaFoldDB" id="A0A1Y3AYZ3"/>
<feature type="repeat" description="ANK" evidence="11">
    <location>
        <begin position="383"/>
        <end position="415"/>
    </location>
</feature>
<evidence type="ECO:0000256" key="1">
    <source>
        <dbReference type="ARBA" id="ARBA00004175"/>
    </source>
</evidence>
<sequence length="508" mass="58096">MKLFASLLARLPRPYHYSNYPERFIRQQTEFIEWKTPPYPNYQPRTVRYRKNAYYDIYRPWTTDFQDQNAPNVEHPKIFIEPIKQFPIFLGDIVQVMRGKDRGKQGTVNYVVEKRNWVCVRGLNLKYRMVQRDPSFPGILNASEDPLLVPRDVSLVDPEDNQPTTIEWRYDEDGNQVRVSVRTGRIIPIPRKAYETRDYTVVGAYKDQPKDTAPDEVIKATFKPKVKTFEMEIMEDHGIQEHRIQREFKCGYLNSEYEIDSVSIFLSFTSQIVKWQLFIVKIVCGEIMITAFITGSSLDTNSSQTIVHSSTNVFQISPFSLASRRSAFSPYRPSTVLTNLQRGNIQTQTSNEPVYRSVHQLAALGELFLCHLDNKVVNKIDEKGLTPILWAASYGQLASIQTLYQHGANIHFKGATGENALMLAASNGHLAVIKHLISLGIDLDETDEDGNTALMYAVYGDHKTCVQELLNNNADITAENSNLDTAYSISVKRNFHTDNLYGTRTNKG</sequence>
<keyword evidence="6" id="KW-0528">Neurotoxin</keyword>
<dbReference type="SUPFAM" id="SSF48403">
    <property type="entry name" value="Ankyrin repeat"/>
    <property type="match status" value="1"/>
</dbReference>
<keyword evidence="4" id="KW-1052">Target cell membrane</keyword>
<keyword evidence="6" id="KW-0800">Toxin</keyword>
<evidence type="ECO:0000313" key="15">
    <source>
        <dbReference type="Proteomes" id="UP000194236"/>
    </source>
</evidence>
<dbReference type="Proteomes" id="UP000194236">
    <property type="component" value="Unassembled WGS sequence"/>
</dbReference>
<dbReference type="GO" id="GO:0005840">
    <property type="term" value="C:ribosome"/>
    <property type="evidence" value="ECO:0007669"/>
    <property type="project" value="UniProtKB-KW"/>
</dbReference>
<dbReference type="SMART" id="SM00248">
    <property type="entry name" value="ANK"/>
    <property type="match status" value="3"/>
</dbReference>
<feature type="domain" description="KOW" evidence="13">
    <location>
        <begin position="87"/>
        <end position="114"/>
    </location>
</feature>
<dbReference type="Gene3D" id="1.25.40.20">
    <property type="entry name" value="Ankyrin repeat-containing domain"/>
    <property type="match status" value="2"/>
</dbReference>
<feature type="repeat" description="ANK" evidence="11">
    <location>
        <begin position="416"/>
        <end position="448"/>
    </location>
</feature>
<dbReference type="PANTHER" id="PTHR12903">
    <property type="entry name" value="MITOCHONDRIAL RIBOSOMAL PROTEIN L24"/>
    <property type="match status" value="1"/>
</dbReference>
<dbReference type="NCBIfam" id="TIGR01079">
    <property type="entry name" value="rplX_bact"/>
    <property type="match status" value="1"/>
</dbReference>
<keyword evidence="6" id="KW-0638">Presynaptic neurotoxin</keyword>
<comment type="caution">
    <text evidence="14">The sequence shown here is derived from an EMBL/GenBank/DDBJ whole genome shotgun (WGS) entry which is preliminary data.</text>
</comment>
<dbReference type="InterPro" id="IPR057264">
    <property type="entry name" value="Ribosomal_uL24_C"/>
</dbReference>
<dbReference type="EMBL" id="MUJZ01053512">
    <property type="protein sequence ID" value="OTF73024.1"/>
    <property type="molecule type" value="Genomic_DNA"/>
</dbReference>
<comment type="subcellular location">
    <subcellularLocation>
        <location evidence="1">Target cell membrane</location>
    </subcellularLocation>
</comment>
<dbReference type="InterPro" id="IPR036770">
    <property type="entry name" value="Ankyrin_rpt-contain_sf"/>
</dbReference>
<keyword evidence="11" id="KW-0040">ANK repeat</keyword>
<accession>A0A1Y3AYZ3</accession>
<evidence type="ECO:0000256" key="3">
    <source>
        <dbReference type="ARBA" id="ARBA00022483"/>
    </source>
</evidence>
<dbReference type="CDD" id="cd06089">
    <property type="entry name" value="KOW_RPL26"/>
    <property type="match status" value="1"/>
</dbReference>
<evidence type="ECO:0000256" key="8">
    <source>
        <dbReference type="ARBA" id="ARBA00023298"/>
    </source>
</evidence>
<gene>
    <name evidence="14" type="ORF">BLA29_000306</name>
</gene>
<dbReference type="InterPro" id="IPR008991">
    <property type="entry name" value="Translation_prot_SH3-like_sf"/>
</dbReference>
<dbReference type="GO" id="GO:1990904">
    <property type="term" value="C:ribonucleoprotein complex"/>
    <property type="evidence" value="ECO:0007669"/>
    <property type="project" value="UniProtKB-KW"/>
</dbReference>
<dbReference type="InterPro" id="IPR003256">
    <property type="entry name" value="Ribosomal_uL24"/>
</dbReference>
<proteinExistence type="inferred from homology"/>
<keyword evidence="3" id="KW-0268">Exocytosis</keyword>
<dbReference type="GO" id="GO:0003735">
    <property type="term" value="F:structural constituent of ribosome"/>
    <property type="evidence" value="ECO:0007669"/>
    <property type="project" value="InterPro"/>
</dbReference>
<evidence type="ECO:0000256" key="6">
    <source>
        <dbReference type="ARBA" id="ARBA00023028"/>
    </source>
</evidence>
<dbReference type="PROSITE" id="PS50297">
    <property type="entry name" value="ANK_REP_REGION"/>
    <property type="match status" value="3"/>
</dbReference>
<dbReference type="InterPro" id="IPR005824">
    <property type="entry name" value="KOW"/>
</dbReference>
<organism evidence="14 15">
    <name type="scientific">Euroglyphus maynei</name>
    <name type="common">Mayne's house dust mite</name>
    <dbReference type="NCBI Taxonomy" id="6958"/>
    <lineage>
        <taxon>Eukaryota</taxon>
        <taxon>Metazoa</taxon>
        <taxon>Ecdysozoa</taxon>
        <taxon>Arthropoda</taxon>
        <taxon>Chelicerata</taxon>
        <taxon>Arachnida</taxon>
        <taxon>Acari</taxon>
        <taxon>Acariformes</taxon>
        <taxon>Sarcoptiformes</taxon>
        <taxon>Astigmata</taxon>
        <taxon>Psoroptidia</taxon>
        <taxon>Analgoidea</taxon>
        <taxon>Pyroglyphidae</taxon>
        <taxon>Pyroglyphinae</taxon>
        <taxon>Euroglyphus</taxon>
    </lineage>
</organism>
<dbReference type="InterPro" id="IPR041988">
    <property type="entry name" value="Ribosomal_uL24_KOW"/>
</dbReference>
<feature type="repeat" description="ANK" evidence="11">
    <location>
        <begin position="449"/>
        <end position="481"/>
    </location>
</feature>
<name>A0A1Y3AYZ3_EURMA</name>
<protein>
    <recommendedName>
        <fullName evidence="9">Large ribosomal subunit protein uL24m</fullName>
    </recommendedName>
    <alternativeName>
        <fullName evidence="10">39S ribosomal protein L24, mitochondrial</fullName>
    </alternativeName>
</protein>
<evidence type="ECO:0000256" key="9">
    <source>
        <dbReference type="ARBA" id="ARBA00035283"/>
    </source>
</evidence>
<evidence type="ECO:0000256" key="4">
    <source>
        <dbReference type="ARBA" id="ARBA00022537"/>
    </source>
</evidence>
<evidence type="ECO:0000256" key="7">
    <source>
        <dbReference type="ARBA" id="ARBA00023274"/>
    </source>
</evidence>
<evidence type="ECO:0000313" key="14">
    <source>
        <dbReference type="EMBL" id="OTF73024.1"/>
    </source>
</evidence>
<keyword evidence="15" id="KW-1185">Reference proteome</keyword>
<dbReference type="PROSITE" id="PS50088">
    <property type="entry name" value="ANK_REPEAT"/>
    <property type="match status" value="3"/>
</dbReference>
<dbReference type="GO" id="GO:0044231">
    <property type="term" value="C:host cell presynaptic membrane"/>
    <property type="evidence" value="ECO:0007669"/>
    <property type="project" value="UniProtKB-KW"/>
</dbReference>
<dbReference type="InterPro" id="IPR002110">
    <property type="entry name" value="Ankyrin_rpt"/>
</dbReference>
<keyword evidence="8" id="KW-0472">Membrane</keyword>
<dbReference type="SUPFAM" id="SSF50104">
    <property type="entry name" value="Translation proteins SH3-like domain"/>
    <property type="match status" value="1"/>
</dbReference>
<keyword evidence="5 12" id="KW-0689">Ribosomal protein</keyword>
<dbReference type="GO" id="GO:0006887">
    <property type="term" value="P:exocytosis"/>
    <property type="evidence" value="ECO:0007669"/>
    <property type="project" value="UniProtKB-KW"/>
</dbReference>
<evidence type="ECO:0000256" key="12">
    <source>
        <dbReference type="RuleBase" id="RU003477"/>
    </source>
</evidence>
<evidence type="ECO:0000256" key="2">
    <source>
        <dbReference type="ARBA" id="ARBA00010618"/>
    </source>
</evidence>
<dbReference type="InterPro" id="IPR014722">
    <property type="entry name" value="Rib_uL2_dom2"/>
</dbReference>